<dbReference type="PANTHER" id="PTHR23239:SF164">
    <property type="entry name" value="KERATIN, TYPE I CYTOSKELETAL 15"/>
    <property type="match status" value="1"/>
</dbReference>
<reference evidence="9" key="2">
    <citation type="journal article" date="2020" name="Gigascience">
        <title>An improved pig reference genome sequence to enable pig genetics and genomics research.</title>
        <authorList>
            <person name="Warr A."/>
            <person name="Affara N."/>
            <person name="Aken B."/>
            <person name="Beiki H."/>
            <person name="Bickhart D.M."/>
            <person name="Billis K."/>
            <person name="Chow W."/>
            <person name="Eory L."/>
            <person name="Finlayson H.A."/>
            <person name="Flicek P."/>
            <person name="Giron C.G."/>
            <person name="Griffin D.K."/>
            <person name="Hall R."/>
            <person name="Hannum G."/>
            <person name="Hourlier T."/>
            <person name="Howe K."/>
            <person name="Hume D.A."/>
            <person name="Izuogu O."/>
            <person name="Kim K."/>
            <person name="Koren S."/>
            <person name="Liu H."/>
            <person name="Manchanda N."/>
            <person name="Martin F.J."/>
            <person name="Nonneman D.J."/>
            <person name="O'Connor R.E."/>
            <person name="Phillippy A.M."/>
            <person name="Rohrer G.A."/>
            <person name="Rosen B.D."/>
            <person name="Rund L.A."/>
            <person name="Sargent C.A."/>
            <person name="Schook L.B."/>
            <person name="Schroeder S.G."/>
            <person name="Schwartz A.S."/>
            <person name="Skinner B.M."/>
            <person name="Talbot R."/>
            <person name="Tseng E."/>
            <person name="Tuggle C.K."/>
            <person name="Watson M."/>
            <person name="Smith T.P.L."/>
            <person name="Archibald A.L."/>
        </authorList>
    </citation>
    <scope>NUCLEOTIDE SEQUENCE [LARGE SCALE GENOMIC DNA]</scope>
    <source>
        <strain evidence="9">Duroc</strain>
    </source>
</reference>
<feature type="region of interest" description="Disordered" evidence="7">
    <location>
        <begin position="456"/>
        <end position="502"/>
    </location>
</feature>
<dbReference type="PROSITE" id="PS51842">
    <property type="entry name" value="IF_ROD_2"/>
    <property type="match status" value="1"/>
</dbReference>
<dbReference type="Reactome" id="R-SSC-6805567">
    <property type="pathway name" value="Keratinization"/>
</dbReference>
<dbReference type="GO" id="GO:0030280">
    <property type="term" value="F:structural constituent of skin epidermis"/>
    <property type="evidence" value="ECO:0000318"/>
    <property type="project" value="GO_Central"/>
</dbReference>
<dbReference type="Bgee" id="ENSSSCG00000017444">
    <property type="expression patterns" value="Expressed in penis and 10 other cell types or tissues"/>
</dbReference>
<feature type="coiled-coil region" evidence="6">
    <location>
        <begin position="215"/>
        <end position="267"/>
    </location>
</feature>
<dbReference type="AlphaFoldDB" id="A0A5G2RFR0"/>
<dbReference type="SMART" id="SM01391">
    <property type="entry name" value="Filament"/>
    <property type="match status" value="1"/>
</dbReference>
<keyword evidence="12" id="KW-1267">Proteomics identification</keyword>
<evidence type="ECO:0000259" key="8">
    <source>
        <dbReference type="PROSITE" id="PS51842"/>
    </source>
</evidence>
<feature type="compositionally biased region" description="Low complexity" evidence="7">
    <location>
        <begin position="488"/>
        <end position="502"/>
    </location>
</feature>
<evidence type="ECO:0000256" key="6">
    <source>
        <dbReference type="SAM" id="Coils"/>
    </source>
</evidence>
<dbReference type="Gene3D" id="1.20.5.1160">
    <property type="entry name" value="Vasodilator-stimulated phosphoprotein"/>
    <property type="match status" value="1"/>
</dbReference>
<reference evidence="10" key="1">
    <citation type="submission" date="2009-11" db="EMBL/GenBank/DDBJ databases">
        <authorList>
            <consortium name="Porcine genome sequencing project"/>
        </authorList>
    </citation>
    <scope>NUCLEOTIDE SEQUENCE [LARGE SCALE GENOMIC DNA]</scope>
    <source>
        <strain evidence="10">Duroc</strain>
    </source>
</reference>
<proteinExistence type="evidence at protein level"/>
<dbReference type="FunFam" id="1.20.5.500:FF:000001">
    <property type="entry name" value="Type II keratin 23"/>
    <property type="match status" value="1"/>
</dbReference>
<dbReference type="Pfam" id="PF00038">
    <property type="entry name" value="Filament"/>
    <property type="match status" value="1"/>
</dbReference>
<dbReference type="GlyGen" id="A0A5G2RFR0">
    <property type="glycosylation" value="1 site"/>
</dbReference>
<dbReference type="FunFam" id="1.20.5.1160:FF:000002">
    <property type="entry name" value="Type I keratin 10"/>
    <property type="match status" value="1"/>
</dbReference>
<dbReference type="Gene3D" id="1.20.5.170">
    <property type="match status" value="1"/>
</dbReference>
<dbReference type="PANTHER" id="PTHR23239">
    <property type="entry name" value="INTERMEDIATE FILAMENT"/>
    <property type="match status" value="1"/>
</dbReference>
<dbReference type="InterPro" id="IPR002957">
    <property type="entry name" value="Keratin_I"/>
</dbReference>
<name>A0A5G2RFR0_PIG</name>
<dbReference type="GeneTree" id="ENSGT00940000154403"/>
<dbReference type="Proteomes" id="UP000008227">
    <property type="component" value="Chromosome 12"/>
</dbReference>
<dbReference type="VGNC" id="VGNC:89579">
    <property type="gene designation" value="KRT15"/>
</dbReference>
<dbReference type="GO" id="GO:0045109">
    <property type="term" value="P:intermediate filament organization"/>
    <property type="evidence" value="ECO:0000318"/>
    <property type="project" value="GO_Central"/>
</dbReference>
<dbReference type="Reactome" id="R-SSC-6809371">
    <property type="pathway name" value="Formation of the cornified envelope"/>
</dbReference>
<keyword evidence="5 6" id="KW-0175">Coiled coil</keyword>
<accession>A0A5G2RFR0</accession>
<comment type="subcellular location">
    <subcellularLocation>
        <location evidence="1">Cytoplasm</location>
    </subcellularLocation>
</comment>
<feature type="domain" description="IF rod" evidence="8">
    <location>
        <begin position="111"/>
        <end position="398"/>
    </location>
</feature>
<evidence type="ECO:0000313" key="10">
    <source>
        <dbReference type="Proteomes" id="UP000008227"/>
    </source>
</evidence>
<dbReference type="SUPFAM" id="SSF64593">
    <property type="entry name" value="Intermediate filament protein, coiled coil region"/>
    <property type="match status" value="2"/>
</dbReference>
<dbReference type="InParanoid" id="A0A5G2RFR0"/>
<dbReference type="GO" id="GO:0097110">
    <property type="term" value="F:scaffold protein binding"/>
    <property type="evidence" value="ECO:0007669"/>
    <property type="project" value="Ensembl"/>
</dbReference>
<dbReference type="GO" id="GO:0002009">
    <property type="term" value="P:morphogenesis of an epithelium"/>
    <property type="evidence" value="ECO:0000318"/>
    <property type="project" value="GO_Central"/>
</dbReference>
<dbReference type="STRING" id="9823.ENSSSCP00000073697"/>
<keyword evidence="2" id="KW-0963">Cytoplasm</keyword>
<keyword evidence="4" id="KW-0403">Intermediate filament</keyword>
<dbReference type="GO" id="GO:0005856">
    <property type="term" value="C:cytoskeleton"/>
    <property type="evidence" value="ECO:0000318"/>
    <property type="project" value="GO_Central"/>
</dbReference>
<evidence type="ECO:0007829" key="12">
    <source>
        <dbReference type="PeptideAtlas" id="A0A5G2RFR0"/>
    </source>
</evidence>
<keyword evidence="10" id="KW-1185">Reference proteome</keyword>
<dbReference type="GO" id="GO:0030855">
    <property type="term" value="P:epithelial cell differentiation"/>
    <property type="evidence" value="ECO:0000318"/>
    <property type="project" value="GO_Central"/>
</dbReference>
<dbReference type="GO" id="GO:0045095">
    <property type="term" value="C:keratin filament"/>
    <property type="evidence" value="ECO:0000318"/>
    <property type="project" value="GO_Central"/>
</dbReference>
<dbReference type="GO" id="GO:0005737">
    <property type="term" value="C:cytoplasm"/>
    <property type="evidence" value="ECO:0007669"/>
    <property type="project" value="UniProtKB-SubCell"/>
</dbReference>
<evidence type="ECO:0000313" key="11">
    <source>
        <dbReference type="VGNC" id="VGNC:89579"/>
    </source>
</evidence>
<dbReference type="ExpressionAtlas" id="A0A5G2RFR0">
    <property type="expression patterns" value="baseline"/>
</dbReference>
<organism evidence="9 10">
    <name type="scientific">Sus scrofa</name>
    <name type="common">Pig</name>
    <dbReference type="NCBI Taxonomy" id="9823"/>
    <lineage>
        <taxon>Eukaryota</taxon>
        <taxon>Metazoa</taxon>
        <taxon>Chordata</taxon>
        <taxon>Craniata</taxon>
        <taxon>Vertebrata</taxon>
        <taxon>Euteleostomi</taxon>
        <taxon>Mammalia</taxon>
        <taxon>Eutheria</taxon>
        <taxon>Laurasiatheria</taxon>
        <taxon>Artiodactyla</taxon>
        <taxon>Suina</taxon>
        <taxon>Suidae</taxon>
        <taxon>Sus</taxon>
    </lineage>
</organism>
<evidence type="ECO:0000256" key="3">
    <source>
        <dbReference type="ARBA" id="ARBA00022744"/>
    </source>
</evidence>
<feature type="coiled-coil region" evidence="6">
    <location>
        <begin position="367"/>
        <end position="394"/>
    </location>
</feature>
<gene>
    <name evidence="9 11" type="primary">KRT15</name>
</gene>
<dbReference type="FunCoup" id="A0A5G2RFR0">
    <property type="interactions" value="3"/>
</dbReference>
<evidence type="ECO:0000256" key="7">
    <source>
        <dbReference type="SAM" id="MobiDB-lite"/>
    </source>
</evidence>
<dbReference type="Gene3D" id="1.20.5.500">
    <property type="entry name" value="Single helix bin"/>
    <property type="match status" value="1"/>
</dbReference>
<evidence type="ECO:0000256" key="5">
    <source>
        <dbReference type="ARBA" id="ARBA00023054"/>
    </source>
</evidence>
<dbReference type="InterPro" id="IPR039008">
    <property type="entry name" value="IF_rod_dom"/>
</dbReference>
<reference evidence="9" key="3">
    <citation type="submission" date="2025-08" db="UniProtKB">
        <authorList>
            <consortium name="Ensembl"/>
        </authorList>
    </citation>
    <scope>IDENTIFICATION</scope>
</reference>
<dbReference type="SMR" id="A0A5G2RFR0"/>
<keyword evidence="3" id="KW-0416">Keratin</keyword>
<feature type="coiled-coil region" evidence="6">
    <location>
        <begin position="115"/>
        <end position="149"/>
    </location>
</feature>
<reference evidence="9" key="4">
    <citation type="submission" date="2025-09" db="UniProtKB">
        <authorList>
            <consortium name="Ensembl"/>
        </authorList>
    </citation>
    <scope>IDENTIFICATION</scope>
</reference>
<evidence type="ECO:0000256" key="2">
    <source>
        <dbReference type="ARBA" id="ARBA00022490"/>
    </source>
</evidence>
<sequence length="526" mass="56603">MSTTFLQTSSSTFGGGSTRGGSLLAGVGGFGGGSLYGGGGSRSISVSSSRFVSSGSGGGFGGGAGSGLGGGFGGGLGGGLGGGFGGGFAGSFGGGFGDFGGGNGGLLAGNEKITMQNLNDRLASYLDKVRALEEANADLEVKIHDWYKKQSPSSPERDYSPYFKTMEELRDKIRAAAIDNSRVILEIDNARLAADDFRLKYENELALRQGVEADINGLRRVLDELTLTKTDLEMQIESLNEELAYLKKNHEEEMKEFSNQLAGQVNVEMDAAPGVDLTRVLAEMREQYEAIAEKNRRDAEAWFFSKTEELNKEVASNTEMIQTSKTEITDLRRTVQGLEIELQSQLSMKAGLESSLAETECRYATQLQQIQGLIGGLETQLSELRSEMECQNQEYKMLWTSRRGWSRRSPPTAACWRARTPGWPALAPEKPPWEVAAAKSASTSRSQWMGRWFLPEREKSKGSAQERCPPPSPGRVDAWPEGPEELMPGPAFGGSSSRGPSSPSWALCLLSPITPSSFLISFGAGR</sequence>
<dbReference type="Ensembl" id="ENSSSCT00000070254.2">
    <property type="protein sequence ID" value="ENSSSCP00000073697.1"/>
    <property type="gene ID" value="ENSSSCG00000017444.5"/>
</dbReference>
<evidence type="ECO:0000256" key="1">
    <source>
        <dbReference type="ARBA" id="ARBA00004496"/>
    </source>
</evidence>
<evidence type="ECO:0000256" key="4">
    <source>
        <dbReference type="ARBA" id="ARBA00022754"/>
    </source>
</evidence>
<evidence type="ECO:0000313" key="9">
    <source>
        <dbReference type="Ensembl" id="ENSSSCP00000073697.1"/>
    </source>
</evidence>
<protein>
    <submittedName>
        <fullName evidence="9">Keratin 15</fullName>
    </submittedName>
</protein>
<dbReference type="PRINTS" id="PR01248">
    <property type="entry name" value="TYPE1KERATIN"/>
</dbReference>